<comment type="caution">
    <text evidence="1">The sequence shown here is derived from an EMBL/GenBank/DDBJ whole genome shotgun (WGS) entry which is preliminary data.</text>
</comment>
<reference evidence="1" key="1">
    <citation type="journal article" date="2014" name="Front. Microbiol.">
        <title>High frequency of phylogenetically diverse reductive dehalogenase-homologous genes in deep subseafloor sedimentary metagenomes.</title>
        <authorList>
            <person name="Kawai M."/>
            <person name="Futagami T."/>
            <person name="Toyoda A."/>
            <person name="Takaki Y."/>
            <person name="Nishi S."/>
            <person name="Hori S."/>
            <person name="Arai W."/>
            <person name="Tsubouchi T."/>
            <person name="Morono Y."/>
            <person name="Uchiyama I."/>
            <person name="Ito T."/>
            <person name="Fujiyama A."/>
            <person name="Inagaki F."/>
            <person name="Takami H."/>
        </authorList>
    </citation>
    <scope>NUCLEOTIDE SEQUENCE</scope>
    <source>
        <strain evidence="1">Expedition CK06-06</strain>
    </source>
</reference>
<protein>
    <submittedName>
        <fullName evidence="1">Uncharacterized protein</fullName>
    </submittedName>
</protein>
<dbReference type="InterPro" id="IPR024524">
    <property type="entry name" value="DUF3800"/>
</dbReference>
<evidence type="ECO:0000313" key="1">
    <source>
        <dbReference type="EMBL" id="GAH52281.1"/>
    </source>
</evidence>
<gene>
    <name evidence="1" type="ORF">S03H2_27846</name>
</gene>
<accession>X1G2Z6</accession>
<dbReference type="EMBL" id="BARU01016763">
    <property type="protein sequence ID" value="GAH52281.1"/>
    <property type="molecule type" value="Genomic_DNA"/>
</dbReference>
<name>X1G2Z6_9ZZZZ</name>
<organism evidence="1">
    <name type="scientific">marine sediment metagenome</name>
    <dbReference type="NCBI Taxonomy" id="412755"/>
    <lineage>
        <taxon>unclassified sequences</taxon>
        <taxon>metagenomes</taxon>
        <taxon>ecological metagenomes</taxon>
    </lineage>
</organism>
<dbReference type="Pfam" id="PF12686">
    <property type="entry name" value="DUF3800"/>
    <property type="match status" value="1"/>
</dbReference>
<proteinExistence type="predicted"/>
<dbReference type="AlphaFoldDB" id="X1G2Z6"/>
<sequence>MLIKIFHSKRENIVGLQIADLCAYPLARHLLNPEEPYIPFKIIEKKIYCNRSGEYDGWGLKLFP</sequence>